<feature type="repeat" description="WD" evidence="3">
    <location>
        <begin position="1"/>
        <end position="42"/>
    </location>
</feature>
<organism evidence="4 5">
    <name type="scientific">Penicillium cosmopolitanum</name>
    <dbReference type="NCBI Taxonomy" id="1131564"/>
    <lineage>
        <taxon>Eukaryota</taxon>
        <taxon>Fungi</taxon>
        <taxon>Dikarya</taxon>
        <taxon>Ascomycota</taxon>
        <taxon>Pezizomycotina</taxon>
        <taxon>Eurotiomycetes</taxon>
        <taxon>Eurotiomycetidae</taxon>
        <taxon>Eurotiales</taxon>
        <taxon>Aspergillaceae</taxon>
        <taxon>Penicillium</taxon>
    </lineage>
</organism>
<reference evidence="4" key="2">
    <citation type="journal article" date="2023" name="IMA Fungus">
        <title>Comparative genomic study of the Penicillium genus elucidates a diverse pangenome and 15 lateral gene transfer events.</title>
        <authorList>
            <person name="Petersen C."/>
            <person name="Sorensen T."/>
            <person name="Nielsen M.R."/>
            <person name="Sondergaard T.E."/>
            <person name="Sorensen J.L."/>
            <person name="Fitzpatrick D.A."/>
            <person name="Frisvad J.C."/>
            <person name="Nielsen K.L."/>
        </authorList>
    </citation>
    <scope>NUCLEOTIDE SEQUENCE</scope>
    <source>
        <strain evidence="4">IBT 29677</strain>
    </source>
</reference>
<dbReference type="Gene3D" id="2.130.10.10">
    <property type="entry name" value="YVTN repeat-like/Quinoprotein amine dehydrogenase"/>
    <property type="match status" value="2"/>
</dbReference>
<evidence type="ECO:0000256" key="2">
    <source>
        <dbReference type="ARBA" id="ARBA00022737"/>
    </source>
</evidence>
<dbReference type="RefSeq" id="XP_056491243.1">
    <property type="nucleotide sequence ID" value="XM_056628509.1"/>
</dbReference>
<gene>
    <name evidence="4" type="ORF">N7509_003872</name>
</gene>
<reference evidence="4" key="1">
    <citation type="submission" date="2022-12" db="EMBL/GenBank/DDBJ databases">
        <authorList>
            <person name="Petersen C."/>
        </authorList>
    </citation>
    <scope>NUCLEOTIDE SEQUENCE</scope>
    <source>
        <strain evidence="4">IBT 29677</strain>
    </source>
</reference>
<dbReference type="SMART" id="SM00320">
    <property type="entry name" value="WD40"/>
    <property type="match status" value="3"/>
</dbReference>
<accession>A0A9W9W655</accession>
<keyword evidence="1 3" id="KW-0853">WD repeat</keyword>
<dbReference type="AlphaFoldDB" id="A0A9W9W655"/>
<dbReference type="PROSITE" id="PS50082">
    <property type="entry name" value="WD_REPEATS_2"/>
    <property type="match status" value="2"/>
</dbReference>
<dbReference type="OrthoDB" id="538223at2759"/>
<dbReference type="EMBL" id="JAPZBU010000005">
    <property type="protein sequence ID" value="KAJ5404001.1"/>
    <property type="molecule type" value="Genomic_DNA"/>
</dbReference>
<dbReference type="PROSITE" id="PS50294">
    <property type="entry name" value="WD_REPEATS_REGION"/>
    <property type="match status" value="1"/>
</dbReference>
<dbReference type="PANTHER" id="PTHR19848">
    <property type="entry name" value="WD40 REPEAT PROTEIN"/>
    <property type="match status" value="1"/>
</dbReference>
<feature type="non-terminal residue" evidence="4">
    <location>
        <position position="1"/>
    </location>
</feature>
<proteinExistence type="predicted"/>
<protein>
    <recommendedName>
        <fullName evidence="6">WD40 repeat-like protein</fullName>
    </recommendedName>
</protein>
<keyword evidence="2" id="KW-0677">Repeat</keyword>
<dbReference type="Proteomes" id="UP001147747">
    <property type="component" value="Unassembled WGS sequence"/>
</dbReference>
<dbReference type="SUPFAM" id="SSF50978">
    <property type="entry name" value="WD40 repeat-like"/>
    <property type="match status" value="1"/>
</dbReference>
<dbReference type="InterPro" id="IPR015943">
    <property type="entry name" value="WD40/YVTN_repeat-like_dom_sf"/>
</dbReference>
<feature type="repeat" description="WD" evidence="3">
    <location>
        <begin position="76"/>
        <end position="117"/>
    </location>
</feature>
<dbReference type="GeneID" id="81367489"/>
<dbReference type="InterPro" id="IPR036322">
    <property type="entry name" value="WD40_repeat_dom_sf"/>
</dbReference>
<sequence length="206" mass="23058">VENHLNWIRSVASSHDDHLLASGSDDQTIRLWDLATGTLKHTLESPSDLVFSVAFSSFGKIARLWDPATGVLQQTLEIHSDGVRSVAFLLDSQILASRSFDLPVYLWNSLTGALQKVLESRGKQPTDLEYLKIQPSPDTTGPNEPDDNMFFIEDQWVDFAGEYALWLPPKYRPDPSTGKGNRLAWGHAPVRVSIIEFLPRTEGNEQ</sequence>
<dbReference type="PROSITE" id="PS00678">
    <property type="entry name" value="WD_REPEATS_1"/>
    <property type="match status" value="1"/>
</dbReference>
<name>A0A9W9W655_9EURO</name>
<dbReference type="InterPro" id="IPR001680">
    <property type="entry name" value="WD40_rpt"/>
</dbReference>
<evidence type="ECO:0000256" key="3">
    <source>
        <dbReference type="PROSITE-ProRule" id="PRU00221"/>
    </source>
</evidence>
<evidence type="ECO:0000313" key="5">
    <source>
        <dbReference type="Proteomes" id="UP001147747"/>
    </source>
</evidence>
<evidence type="ECO:0000256" key="1">
    <source>
        <dbReference type="ARBA" id="ARBA00022574"/>
    </source>
</evidence>
<keyword evidence="5" id="KW-1185">Reference proteome</keyword>
<evidence type="ECO:0000313" key="4">
    <source>
        <dbReference type="EMBL" id="KAJ5404001.1"/>
    </source>
</evidence>
<dbReference type="PANTHER" id="PTHR19848:SF8">
    <property type="entry name" value="F-BOX AND WD REPEAT DOMAIN CONTAINING 7"/>
    <property type="match status" value="1"/>
</dbReference>
<evidence type="ECO:0008006" key="6">
    <source>
        <dbReference type="Google" id="ProtNLM"/>
    </source>
</evidence>
<dbReference type="Pfam" id="PF00400">
    <property type="entry name" value="WD40"/>
    <property type="match status" value="2"/>
</dbReference>
<comment type="caution">
    <text evidence="4">The sequence shown here is derived from an EMBL/GenBank/DDBJ whole genome shotgun (WGS) entry which is preliminary data.</text>
</comment>
<dbReference type="InterPro" id="IPR019775">
    <property type="entry name" value="WD40_repeat_CS"/>
</dbReference>